<dbReference type="EMBL" id="CP120682">
    <property type="protein sequence ID" value="WKN38345.1"/>
    <property type="molecule type" value="Genomic_DNA"/>
</dbReference>
<gene>
    <name evidence="1" type="ORF">K4G66_06475</name>
</gene>
<organism evidence="1">
    <name type="scientific">Roseihalotalea indica</name>
    <dbReference type="NCBI Taxonomy" id="2867963"/>
    <lineage>
        <taxon>Bacteria</taxon>
        <taxon>Pseudomonadati</taxon>
        <taxon>Bacteroidota</taxon>
        <taxon>Cytophagia</taxon>
        <taxon>Cytophagales</taxon>
        <taxon>Catalimonadaceae</taxon>
        <taxon>Roseihalotalea</taxon>
    </lineage>
</organism>
<proteinExistence type="predicted"/>
<name>A0AA49GNY5_9BACT</name>
<reference evidence="1" key="1">
    <citation type="journal article" date="2023" name="Comput. Struct. Biotechnol. J.">
        <title>Discovery of a novel marine Bacteroidetes with a rich repertoire of carbohydrate-active enzymes.</title>
        <authorList>
            <person name="Chen B."/>
            <person name="Liu G."/>
            <person name="Chen Q."/>
            <person name="Wang H."/>
            <person name="Liu L."/>
            <person name="Tang K."/>
        </authorList>
    </citation>
    <scope>NUCLEOTIDE SEQUENCE</scope>
    <source>
        <strain evidence="1">TK19036</strain>
    </source>
</reference>
<dbReference type="AlphaFoldDB" id="A0AA49GNY5"/>
<evidence type="ECO:0000313" key="1">
    <source>
        <dbReference type="EMBL" id="WKN38345.1"/>
    </source>
</evidence>
<reference evidence="1" key="2">
    <citation type="journal article" date="2024" name="Antonie Van Leeuwenhoek">
        <title>Roseihalotalea indica gen. nov., sp. nov., a halophilic Bacteroidetes from mesopelagic Southwest Indian Ocean with higher carbohydrate metabolic potential.</title>
        <authorList>
            <person name="Chen B."/>
            <person name="Zhang M."/>
            <person name="Lin D."/>
            <person name="Ye J."/>
            <person name="Tang K."/>
        </authorList>
    </citation>
    <scope>NUCLEOTIDE SEQUENCE</scope>
    <source>
        <strain evidence="1">TK19036</strain>
    </source>
</reference>
<sequence>MSRKVSTEVEGARLTIVGAKNHPEIKKRLARYGYNDKRLDEGLDMIEDIKQYTTQQDESLGLQKEATSRYKQYRELLQDMYLKHLSLARIALKEDITAGDMLKLWGARQRDIAGWINQVSTFYNHASRYVEVLSQYSISQEAIEQGKAMVKAIEEARVQQAMGRSNAQVATKRRRKAFTDLMMWVSELRYISRRALKDEPQYLEALGEVVK</sequence>
<protein>
    <submittedName>
        <fullName evidence="1">Uncharacterized protein</fullName>
    </submittedName>
</protein>
<accession>A0AA49GNY5</accession>